<keyword evidence="1" id="KW-0694">RNA-binding</keyword>
<dbReference type="OrthoDB" id="9802835at2"/>
<dbReference type="HOGENOM" id="CLU_127162_1_3_6"/>
<name>A4A738_9GAMM</name>
<protein>
    <submittedName>
        <fullName evidence="2">Uncharacterized protein</fullName>
    </submittedName>
</protein>
<proteinExistence type="predicted"/>
<evidence type="ECO:0000313" key="2">
    <source>
        <dbReference type="EMBL" id="EAQ98107.1"/>
    </source>
</evidence>
<dbReference type="RefSeq" id="WP_008292928.1">
    <property type="nucleotide sequence ID" value="NZ_CM002299.1"/>
</dbReference>
<dbReference type="STRING" id="314285.KT71_02632"/>
<evidence type="ECO:0000256" key="1">
    <source>
        <dbReference type="PROSITE-ProRule" id="PRU00182"/>
    </source>
</evidence>
<dbReference type="EMBL" id="AAOA02000002">
    <property type="protein sequence ID" value="EAQ98107.1"/>
    <property type="molecule type" value="Genomic_DNA"/>
</dbReference>
<dbReference type="eggNOG" id="COG2501">
    <property type="taxonomic scope" value="Bacteria"/>
</dbReference>
<comment type="caution">
    <text evidence="2">The sequence shown here is derived from an EMBL/GenBank/DDBJ whole genome shotgun (WGS) entry which is preliminary data.</text>
</comment>
<keyword evidence="3" id="KW-1185">Reference proteome</keyword>
<dbReference type="Proteomes" id="UP000019205">
    <property type="component" value="Chromosome"/>
</dbReference>
<accession>A4A738</accession>
<organism evidence="2 3">
    <name type="scientific">Congregibacter litoralis KT71</name>
    <dbReference type="NCBI Taxonomy" id="314285"/>
    <lineage>
        <taxon>Bacteria</taxon>
        <taxon>Pseudomonadati</taxon>
        <taxon>Pseudomonadota</taxon>
        <taxon>Gammaproteobacteria</taxon>
        <taxon>Cellvibrionales</taxon>
        <taxon>Halieaceae</taxon>
        <taxon>Congregibacter</taxon>
    </lineage>
</organism>
<dbReference type="Gene3D" id="3.10.290.10">
    <property type="entry name" value="RNA-binding S4 domain"/>
    <property type="match status" value="1"/>
</dbReference>
<sequence length="70" mass="7862">MRIIEITREPVELYKILKFEGLVATGGEAKLLIGDGQVSVNGEVETRKGRKMHNGDVIEFRAETHQLQLV</sequence>
<dbReference type="PROSITE" id="PS50889">
    <property type="entry name" value="S4"/>
    <property type="match status" value="1"/>
</dbReference>
<dbReference type="AlphaFoldDB" id="A4A738"/>
<evidence type="ECO:0000313" key="3">
    <source>
        <dbReference type="Proteomes" id="UP000019205"/>
    </source>
</evidence>
<dbReference type="Pfam" id="PF13275">
    <property type="entry name" value="S4_2"/>
    <property type="match status" value="1"/>
</dbReference>
<dbReference type="SUPFAM" id="SSF55174">
    <property type="entry name" value="Alpha-L RNA-binding motif"/>
    <property type="match status" value="1"/>
</dbReference>
<reference evidence="2 3" key="1">
    <citation type="journal article" date="2007" name="Proc. Natl. Acad. Sci. U.S.A.">
        <title>Characterization of a marine gammaproteobacterium capable of aerobic anoxygenic photosynthesis.</title>
        <authorList>
            <person name="Fuchs B.M."/>
            <person name="Spring S."/>
            <person name="Teeling H."/>
            <person name="Quast C."/>
            <person name="Wulf J."/>
            <person name="Schattenhofer M."/>
            <person name="Yan S."/>
            <person name="Ferriera S."/>
            <person name="Johnson J."/>
            <person name="Glockner F.O."/>
            <person name="Amann R."/>
        </authorList>
    </citation>
    <scope>NUCLEOTIDE SEQUENCE [LARGE SCALE GENOMIC DNA]</scope>
    <source>
        <strain evidence="2">KT71</strain>
    </source>
</reference>
<reference evidence="2 3" key="2">
    <citation type="journal article" date="2009" name="PLoS ONE">
        <title>The photosynthetic apparatus and its regulation in the aerobic gammaproteobacterium Congregibacter litoralis gen. nov., sp. nov.</title>
        <authorList>
            <person name="Spring S."/>
            <person name="Lunsdorf H."/>
            <person name="Fuchs B.M."/>
            <person name="Tindall B.J."/>
        </authorList>
    </citation>
    <scope>NUCLEOTIDE SEQUENCE [LARGE SCALE GENOMIC DNA]</scope>
    <source>
        <strain evidence="2">KT71</strain>
    </source>
</reference>
<dbReference type="GO" id="GO:0003723">
    <property type="term" value="F:RNA binding"/>
    <property type="evidence" value="ECO:0007669"/>
    <property type="project" value="UniProtKB-KW"/>
</dbReference>
<gene>
    <name evidence="2" type="ORF">KT71_02632</name>
</gene>
<dbReference type="CDD" id="cd00165">
    <property type="entry name" value="S4"/>
    <property type="match status" value="1"/>
</dbReference>
<dbReference type="InterPro" id="IPR036986">
    <property type="entry name" value="S4_RNA-bd_sf"/>
</dbReference>